<dbReference type="SUPFAM" id="SSF51182">
    <property type="entry name" value="RmlC-like cupins"/>
    <property type="match status" value="1"/>
</dbReference>
<feature type="domain" description="Pirin N-terminal" evidence="3">
    <location>
        <begin position="52"/>
        <end position="119"/>
    </location>
</feature>
<sequence length="258" mass="28098">MSIRVYPAFMQGKGEFDGGKITEQKPIGFPGEGSVINRIGPLYYWAWAKAPVGGHIAPHQHEGYEIVTYVTQGTAVHRDSLGSDSRVAQGGLQIMHTGSGVSHEEEWTGPDMESFQIWLEPDLTEAWERTPKYMKYEANEFPLAYEDGVVIRTLIGTGSPAALTVDAQLQDIELKSGKSFVKELDSGRTAAVLILEGAARFLIPGSGEMQAHAGTGDFVMLTSPASSGWAVTAAEDALRLLVIEVPNKVNYRLTPKKY</sequence>
<evidence type="ECO:0000256" key="1">
    <source>
        <dbReference type="ARBA" id="ARBA00008416"/>
    </source>
</evidence>
<name>A0ABT9CAM7_9BACL</name>
<comment type="caution">
    <text evidence="4">The sequence shown here is derived from an EMBL/GenBank/DDBJ whole genome shotgun (WGS) entry which is preliminary data.</text>
</comment>
<dbReference type="InterPro" id="IPR012093">
    <property type="entry name" value="Pirin"/>
</dbReference>
<proteinExistence type="inferred from homology"/>
<dbReference type="EMBL" id="JAUQTB010000002">
    <property type="protein sequence ID" value="MDO7905709.1"/>
    <property type="molecule type" value="Genomic_DNA"/>
</dbReference>
<accession>A0ABT9CAM7</accession>
<evidence type="ECO:0000259" key="3">
    <source>
        <dbReference type="Pfam" id="PF02678"/>
    </source>
</evidence>
<comment type="similarity">
    <text evidence="1 2">Belongs to the pirin family.</text>
</comment>
<dbReference type="PANTHER" id="PTHR13903">
    <property type="entry name" value="PIRIN-RELATED"/>
    <property type="match status" value="1"/>
</dbReference>
<dbReference type="Pfam" id="PF02678">
    <property type="entry name" value="Pirin"/>
    <property type="match status" value="1"/>
</dbReference>
<evidence type="ECO:0000313" key="5">
    <source>
        <dbReference type="Proteomes" id="UP001240171"/>
    </source>
</evidence>
<dbReference type="InterPro" id="IPR014710">
    <property type="entry name" value="RmlC-like_jellyroll"/>
</dbReference>
<dbReference type="Proteomes" id="UP001240171">
    <property type="component" value="Unassembled WGS sequence"/>
</dbReference>
<gene>
    <name evidence="4" type="ORF">Q5741_04690</name>
</gene>
<reference evidence="4 5" key="1">
    <citation type="submission" date="2023-07" db="EMBL/GenBank/DDBJ databases">
        <title>Paenibacillus sp. JX-17 nov. isolated from soil.</title>
        <authorList>
            <person name="Wan Y."/>
            <person name="Liu B."/>
        </authorList>
    </citation>
    <scope>NUCLEOTIDE SEQUENCE [LARGE SCALE GENOMIC DNA]</scope>
    <source>
        <strain evidence="4 5">JX-17</strain>
    </source>
</reference>
<evidence type="ECO:0000256" key="2">
    <source>
        <dbReference type="RuleBase" id="RU003457"/>
    </source>
</evidence>
<evidence type="ECO:0000313" key="4">
    <source>
        <dbReference type="EMBL" id="MDO7905709.1"/>
    </source>
</evidence>
<dbReference type="CDD" id="cd02247">
    <property type="entry name" value="cupin_pirin_C"/>
    <property type="match status" value="1"/>
</dbReference>
<dbReference type="Gene3D" id="2.60.120.10">
    <property type="entry name" value="Jelly Rolls"/>
    <property type="match status" value="1"/>
</dbReference>
<organism evidence="4 5">
    <name type="scientific">Paenibacillus lacisoli</name>
    <dbReference type="NCBI Taxonomy" id="3064525"/>
    <lineage>
        <taxon>Bacteria</taxon>
        <taxon>Bacillati</taxon>
        <taxon>Bacillota</taxon>
        <taxon>Bacilli</taxon>
        <taxon>Bacillales</taxon>
        <taxon>Paenibacillaceae</taxon>
        <taxon>Paenibacillus</taxon>
    </lineage>
</organism>
<dbReference type="PANTHER" id="PTHR13903:SF8">
    <property type="entry name" value="PIRIN"/>
    <property type="match status" value="1"/>
</dbReference>
<dbReference type="InterPro" id="IPR011051">
    <property type="entry name" value="RmlC_Cupin_sf"/>
</dbReference>
<keyword evidence="5" id="KW-1185">Reference proteome</keyword>
<dbReference type="InterPro" id="IPR003829">
    <property type="entry name" value="Pirin_N_dom"/>
</dbReference>
<protein>
    <submittedName>
        <fullName evidence="4">Pirin family protein</fullName>
    </submittedName>
</protein>
<dbReference type="RefSeq" id="WP_305022914.1">
    <property type="nucleotide sequence ID" value="NZ_JAUQTB010000002.1"/>
</dbReference>